<gene>
    <name evidence="2" type="ORF">D1832_12710</name>
</gene>
<organism evidence="2 3">
    <name type="scientific">Dermacoccus abyssi</name>
    <dbReference type="NCBI Taxonomy" id="322596"/>
    <lineage>
        <taxon>Bacteria</taxon>
        <taxon>Bacillati</taxon>
        <taxon>Actinomycetota</taxon>
        <taxon>Actinomycetes</taxon>
        <taxon>Micrococcales</taxon>
        <taxon>Dermacoccaceae</taxon>
        <taxon>Dermacoccus</taxon>
    </lineage>
</organism>
<evidence type="ECO:0000313" key="2">
    <source>
        <dbReference type="EMBL" id="RHW44413.1"/>
    </source>
</evidence>
<protein>
    <submittedName>
        <fullName evidence="2">Uncharacterized protein</fullName>
    </submittedName>
</protein>
<accession>A0A417Z2Q6</accession>
<feature type="region of interest" description="Disordered" evidence="1">
    <location>
        <begin position="1"/>
        <end position="20"/>
    </location>
</feature>
<proteinExistence type="predicted"/>
<dbReference type="RefSeq" id="WP_118914511.1">
    <property type="nucleotide sequence ID" value="NZ_CBCRVH010000017.1"/>
</dbReference>
<dbReference type="EMBL" id="QWLM01000017">
    <property type="protein sequence ID" value="RHW44413.1"/>
    <property type="molecule type" value="Genomic_DNA"/>
</dbReference>
<sequence length="268" mass="28586">MDEFDADFFGPPAPAEVGSERGELRRIGVVCPDSAADAAYFACAVARHLARSRGTDRTAQDQGPVVLVDGQPGTGGLDVVLDLDREAGARWDALRGAGPDIDAQKLLAALPERDGVRVLSHGRGAPRVHDRLVRSAVLGALAGEAAWSVVTLAPHEPAEPTECDVIVLLVRGTVCSMAAAQQYVDKLDGELMPVLVTLEADAQARVALGESLDLEVVTSGPTRWRLGHRAADDVLAGRWPGEDERTMTRLVQDVVIYVRSRGRSMAWA</sequence>
<dbReference type="Proteomes" id="UP000285376">
    <property type="component" value="Unassembled WGS sequence"/>
</dbReference>
<name>A0A417Z2Q6_9MICO</name>
<reference evidence="2 3" key="1">
    <citation type="submission" date="2018-08" db="EMBL/GenBank/DDBJ databases">
        <title>Whole genome sequence analysis of Dermacoccus abyssi bacteria isolated from Deep Mariana trench Micromonospora spp reveals genes involved in the environmental adaptation and production of secondary metabolites.</title>
        <authorList>
            <person name="Abdel-Mageed W.M."/>
            <person name="Lehri B."/>
            <person name="Nouioui I."/>
            <person name="Goodfellow I."/>
            <person name="Jaspars M."/>
            <person name="Karlyshev A."/>
        </authorList>
    </citation>
    <scope>NUCLEOTIDE SEQUENCE [LARGE SCALE GENOMIC DNA]</scope>
    <source>
        <strain evidence="2 3">MT1.1</strain>
    </source>
</reference>
<dbReference type="AlphaFoldDB" id="A0A417Z2Q6"/>
<evidence type="ECO:0000256" key="1">
    <source>
        <dbReference type="SAM" id="MobiDB-lite"/>
    </source>
</evidence>
<comment type="caution">
    <text evidence="2">The sequence shown here is derived from an EMBL/GenBank/DDBJ whole genome shotgun (WGS) entry which is preliminary data.</text>
</comment>
<evidence type="ECO:0000313" key="3">
    <source>
        <dbReference type="Proteomes" id="UP000285376"/>
    </source>
</evidence>